<name>A0A2S8FJY4_9BACT</name>
<evidence type="ECO:0000313" key="2">
    <source>
        <dbReference type="Proteomes" id="UP000238322"/>
    </source>
</evidence>
<reference evidence="1 2" key="1">
    <citation type="submission" date="2018-02" db="EMBL/GenBank/DDBJ databases">
        <title>Comparative genomes isolates from brazilian mangrove.</title>
        <authorList>
            <person name="Araujo J.E."/>
            <person name="Taketani R.G."/>
            <person name="Silva M.C.P."/>
            <person name="Loureco M.V."/>
            <person name="Andreote F.D."/>
        </authorList>
    </citation>
    <scope>NUCLEOTIDE SEQUENCE [LARGE SCALE GENOMIC DNA]</scope>
    <source>
        <strain evidence="1 2">Hex-1 MGV</strain>
    </source>
</reference>
<dbReference type="AlphaFoldDB" id="A0A2S8FJY4"/>
<dbReference type="EMBL" id="PUHY01000012">
    <property type="protein sequence ID" value="PQO32485.1"/>
    <property type="molecule type" value="Genomic_DNA"/>
</dbReference>
<accession>A0A2S8FJY4</accession>
<dbReference type="Proteomes" id="UP000238322">
    <property type="component" value="Unassembled WGS sequence"/>
</dbReference>
<organism evidence="1 2">
    <name type="scientific">Blastopirellula marina</name>
    <dbReference type="NCBI Taxonomy" id="124"/>
    <lineage>
        <taxon>Bacteria</taxon>
        <taxon>Pseudomonadati</taxon>
        <taxon>Planctomycetota</taxon>
        <taxon>Planctomycetia</taxon>
        <taxon>Pirellulales</taxon>
        <taxon>Pirellulaceae</taxon>
        <taxon>Blastopirellula</taxon>
    </lineage>
</organism>
<protein>
    <submittedName>
        <fullName evidence="1">Uncharacterized protein</fullName>
    </submittedName>
</protein>
<comment type="caution">
    <text evidence="1">The sequence shown here is derived from an EMBL/GenBank/DDBJ whole genome shotgun (WGS) entry which is preliminary data.</text>
</comment>
<proteinExistence type="predicted"/>
<evidence type="ECO:0000313" key="1">
    <source>
        <dbReference type="EMBL" id="PQO32485.1"/>
    </source>
</evidence>
<gene>
    <name evidence="1" type="ORF">C5Y83_19920</name>
</gene>
<sequence>MRSIVQQLEEAMSEADPYRELADYLQGQNLSEEEIGRVIARVQEYDLDTRVDSIMDSVASGDLNLQAVIDEALKNTAD</sequence>